<evidence type="ECO:0000313" key="11">
    <source>
        <dbReference type="EMBL" id="AXQ78270.1"/>
    </source>
</evidence>
<keyword evidence="16" id="KW-1185">Reference proteome</keyword>
<evidence type="ECO:0000256" key="4">
    <source>
        <dbReference type="ARBA" id="ARBA00022695"/>
    </source>
</evidence>
<comment type="catalytic activity">
    <reaction evidence="8">
        <text>DNA(n) + a 2'-deoxyribonucleoside 5'-triphosphate = DNA(n+1) + diphosphate</text>
        <dbReference type="Rhea" id="RHEA:22508"/>
        <dbReference type="Rhea" id="RHEA-COMP:17339"/>
        <dbReference type="Rhea" id="RHEA-COMP:17340"/>
        <dbReference type="ChEBI" id="CHEBI:33019"/>
        <dbReference type="ChEBI" id="CHEBI:61560"/>
        <dbReference type="ChEBI" id="CHEBI:173112"/>
        <dbReference type="EC" id="2.7.7.7"/>
    </reaction>
</comment>
<dbReference type="Proteomes" id="UP000262901">
    <property type="component" value="Unassembled WGS sequence"/>
</dbReference>
<dbReference type="OrthoDB" id="9775929at2"/>
<gene>
    <name evidence="11" type="ORF">DDV21_003835</name>
    <name evidence="12" type="ORF">DDV22_07095</name>
    <name evidence="13" type="ORF">DDV23_07550</name>
</gene>
<dbReference type="EMBL" id="QVQZ01000017">
    <property type="protein sequence ID" value="RFU52882.1"/>
    <property type="molecule type" value="Genomic_DNA"/>
</dbReference>
<dbReference type="InterPro" id="IPR010372">
    <property type="entry name" value="DNA_pol3_delta_N"/>
</dbReference>
<dbReference type="NCBIfam" id="TIGR01128">
    <property type="entry name" value="holA"/>
    <property type="match status" value="1"/>
</dbReference>
<evidence type="ECO:0000313" key="15">
    <source>
        <dbReference type="Proteomes" id="UP000262901"/>
    </source>
</evidence>
<name>A0A372KKP4_9STRE</name>
<evidence type="ECO:0000259" key="10">
    <source>
        <dbReference type="Pfam" id="PF21694"/>
    </source>
</evidence>
<reference evidence="14" key="3">
    <citation type="submission" date="2018-08" db="EMBL/GenBank/DDBJ databases">
        <title>Streptococcus chenjunshii sp. nov., isolated from stools sample of the Tibetan antelope in the Qinghai-Tibet plateau, China.</title>
        <authorList>
            <person name="Tian Z."/>
        </authorList>
    </citation>
    <scope>NUCLEOTIDE SEQUENCE [LARGE SCALE GENOMIC DNA]</scope>
    <source>
        <strain evidence="14">Z15</strain>
    </source>
</reference>
<evidence type="ECO:0000313" key="13">
    <source>
        <dbReference type="EMBL" id="RFU52882.1"/>
    </source>
</evidence>
<evidence type="ECO:0000313" key="12">
    <source>
        <dbReference type="EMBL" id="RFU50717.1"/>
    </source>
</evidence>
<accession>A0A372KKP4</accession>
<evidence type="ECO:0000256" key="5">
    <source>
        <dbReference type="ARBA" id="ARBA00022705"/>
    </source>
</evidence>
<sequence>MLDIEKINQLTKEKLLPVTVLSGEDLGQYSQMKQLLMEQIGFDITDLSYSYFDMAEADYQEAELDLESLPFFADEKIVVFDNLLDITTAKKSFLEPAALKRLEAYIENPVSSTRLIILAPAKLDGKRRMVKLLKRDAQIFEAGPVKEAELKTYFQKLAHQQGLVFEKGVFDELLLKSNFDFSDIMKNLLFLKAYKKDGHIEASDVAEAIPKTLQDNIFEMTQLVLGGKIDAARDLVRDLRLQGEDDIKLIAVMLGQFRMFTQVKILSVQGKNEQQITADLSAYLGRRVNPYQVKFALRDSRTLSLSFLKQVLADLIEADYMIKQGRYDKDYLFDLVLLKIAGSRSQ</sequence>
<dbReference type="Pfam" id="PF06144">
    <property type="entry name" value="DNA_pol3_delta"/>
    <property type="match status" value="1"/>
</dbReference>
<reference evidence="12 16" key="1">
    <citation type="submission" date="2018-08" db="EMBL/GenBank/DDBJ databases">
        <title>Draft genome of Streptococcus sp .nov. Z2.</title>
        <authorList>
            <person name="Tian Z."/>
        </authorList>
    </citation>
    <scope>NUCLEOTIDE SEQUENCE [LARGE SCALE GENOMIC DNA]</scope>
    <source>
        <strain evidence="12 16">Z2</strain>
    </source>
</reference>
<dbReference type="Pfam" id="PF21694">
    <property type="entry name" value="DNA_pol3_delta_C"/>
    <property type="match status" value="1"/>
</dbReference>
<evidence type="ECO:0000313" key="16">
    <source>
        <dbReference type="Proteomes" id="UP000264056"/>
    </source>
</evidence>
<evidence type="ECO:0000256" key="8">
    <source>
        <dbReference type="ARBA" id="ARBA00049244"/>
    </source>
</evidence>
<dbReference type="SUPFAM" id="SSF48019">
    <property type="entry name" value="post-AAA+ oligomerization domain-like"/>
    <property type="match status" value="1"/>
</dbReference>
<dbReference type="InterPro" id="IPR005790">
    <property type="entry name" value="DNA_polIII_delta"/>
</dbReference>
<feature type="domain" description="DNA polymerase III delta N-terminal" evidence="9">
    <location>
        <begin position="21"/>
        <end position="142"/>
    </location>
</feature>
<keyword evidence="6" id="KW-0239">DNA-directed DNA polymerase</keyword>
<dbReference type="PANTHER" id="PTHR34388">
    <property type="entry name" value="DNA POLYMERASE III SUBUNIT DELTA"/>
    <property type="match status" value="1"/>
</dbReference>
<evidence type="ECO:0000313" key="14">
    <source>
        <dbReference type="Proteomes" id="UP000246115"/>
    </source>
</evidence>
<keyword evidence="4" id="KW-0548">Nucleotidyltransferase</keyword>
<reference evidence="11" key="4">
    <citation type="journal article" date="2019" name="Int. J. Syst. Evol. Microbiol.">
        <title>Streptococcus chenjunshii sp. nov. isolated from feces of Tibetan antelopes.</title>
        <authorList>
            <person name="Tian Z."/>
            <person name="Lu S."/>
            <person name="Jin D."/>
            <person name="Yang J."/>
            <person name="Pu J."/>
            <person name="Lai X.H."/>
            <person name="Bai X.N."/>
            <person name="Wu X.M."/>
            <person name="Li J."/>
            <person name="Wang S."/>
            <person name="Xu J."/>
        </authorList>
    </citation>
    <scope>NUCLEOTIDE SEQUENCE</scope>
    <source>
        <strain evidence="11">Z15</strain>
    </source>
</reference>
<evidence type="ECO:0000256" key="3">
    <source>
        <dbReference type="ARBA" id="ARBA00022679"/>
    </source>
</evidence>
<dbReference type="InterPro" id="IPR008921">
    <property type="entry name" value="DNA_pol3_clamp-load_cplx_C"/>
</dbReference>
<accession>A0A346NB75</accession>
<feature type="domain" description="DNA polymerase III delta subunit-like C-terminal" evidence="10">
    <location>
        <begin position="214"/>
        <end position="340"/>
    </location>
</feature>
<dbReference type="EC" id="2.7.7.7" evidence="1"/>
<proteinExistence type="inferred from homology"/>
<dbReference type="InterPro" id="IPR027417">
    <property type="entry name" value="P-loop_NTPase"/>
</dbReference>
<dbReference type="InterPro" id="IPR048466">
    <property type="entry name" value="DNA_pol3_delta-like_C"/>
</dbReference>
<dbReference type="GO" id="GO:0009360">
    <property type="term" value="C:DNA polymerase III complex"/>
    <property type="evidence" value="ECO:0007669"/>
    <property type="project" value="InterPro"/>
</dbReference>
<dbReference type="EMBL" id="QVQY01000018">
    <property type="protein sequence ID" value="RFU50717.1"/>
    <property type="molecule type" value="Genomic_DNA"/>
</dbReference>
<evidence type="ECO:0000259" key="9">
    <source>
        <dbReference type="Pfam" id="PF06144"/>
    </source>
</evidence>
<dbReference type="Gene3D" id="1.20.272.10">
    <property type="match status" value="1"/>
</dbReference>
<dbReference type="Proteomes" id="UP000264056">
    <property type="component" value="Unassembled WGS sequence"/>
</dbReference>
<keyword evidence="3" id="KW-0808">Transferase</keyword>
<evidence type="ECO:0000256" key="7">
    <source>
        <dbReference type="ARBA" id="ARBA00034754"/>
    </source>
</evidence>
<dbReference type="EMBL" id="CP031733">
    <property type="protein sequence ID" value="AXQ78270.1"/>
    <property type="molecule type" value="Genomic_DNA"/>
</dbReference>
<reference evidence="13 15" key="2">
    <citation type="submission" date="2018-08" db="EMBL/GenBank/DDBJ databases">
        <title>Draft genome of Streptococcus sp. nov. Z1.</title>
        <authorList>
            <person name="Tian Z."/>
        </authorList>
    </citation>
    <scope>NUCLEOTIDE SEQUENCE [LARGE SCALE GENOMIC DNA]</scope>
    <source>
        <strain evidence="13">Z1</strain>
        <strain evidence="15">Z1(2018)</strain>
    </source>
</reference>
<dbReference type="GO" id="GO:0006261">
    <property type="term" value="P:DNA-templated DNA replication"/>
    <property type="evidence" value="ECO:0007669"/>
    <property type="project" value="TreeGrafter"/>
</dbReference>
<evidence type="ECO:0000256" key="2">
    <source>
        <dbReference type="ARBA" id="ARBA00017703"/>
    </source>
</evidence>
<dbReference type="RefSeq" id="WP_116878494.1">
    <property type="nucleotide sequence ID" value="NZ_CP031733.1"/>
</dbReference>
<organism evidence="13 15">
    <name type="scientific">Streptococcus chenjunshii</name>
    <dbReference type="NCBI Taxonomy" id="2173853"/>
    <lineage>
        <taxon>Bacteria</taxon>
        <taxon>Bacillati</taxon>
        <taxon>Bacillota</taxon>
        <taxon>Bacilli</taxon>
        <taxon>Lactobacillales</taxon>
        <taxon>Streptococcaceae</taxon>
        <taxon>Streptococcus</taxon>
    </lineage>
</organism>
<evidence type="ECO:0000256" key="6">
    <source>
        <dbReference type="ARBA" id="ARBA00022932"/>
    </source>
</evidence>
<keyword evidence="5" id="KW-0235">DNA replication</keyword>
<dbReference type="GO" id="GO:0003677">
    <property type="term" value="F:DNA binding"/>
    <property type="evidence" value="ECO:0007669"/>
    <property type="project" value="InterPro"/>
</dbReference>
<evidence type="ECO:0000256" key="1">
    <source>
        <dbReference type="ARBA" id="ARBA00012417"/>
    </source>
</evidence>
<comment type="similarity">
    <text evidence="7">Belongs to the DNA polymerase HolA subunit family.</text>
</comment>
<dbReference type="SUPFAM" id="SSF52540">
    <property type="entry name" value="P-loop containing nucleoside triphosphate hydrolases"/>
    <property type="match status" value="1"/>
</dbReference>
<protein>
    <recommendedName>
        <fullName evidence="2">DNA polymerase III subunit delta</fullName>
        <ecNumber evidence="1">2.7.7.7</ecNumber>
    </recommendedName>
</protein>
<dbReference type="Proteomes" id="UP000246115">
    <property type="component" value="Chromosome"/>
</dbReference>
<dbReference type="PANTHER" id="PTHR34388:SF1">
    <property type="entry name" value="DNA POLYMERASE III SUBUNIT DELTA"/>
    <property type="match status" value="1"/>
</dbReference>
<dbReference type="Gene3D" id="3.40.50.300">
    <property type="entry name" value="P-loop containing nucleotide triphosphate hydrolases"/>
    <property type="match status" value="1"/>
</dbReference>
<dbReference type="AlphaFoldDB" id="A0A372KKP4"/>
<dbReference type="KEGG" id="schj:DDV21_003835"/>
<dbReference type="GO" id="GO:0003887">
    <property type="term" value="F:DNA-directed DNA polymerase activity"/>
    <property type="evidence" value="ECO:0007669"/>
    <property type="project" value="UniProtKB-KW"/>
</dbReference>